<dbReference type="Proteomes" id="UP000243978">
    <property type="component" value="Unassembled WGS sequence"/>
</dbReference>
<organism evidence="2 3">
    <name type="scientific">Litoreibacter ponti</name>
    <dbReference type="NCBI Taxonomy" id="1510457"/>
    <lineage>
        <taxon>Bacteria</taxon>
        <taxon>Pseudomonadati</taxon>
        <taxon>Pseudomonadota</taxon>
        <taxon>Alphaproteobacteria</taxon>
        <taxon>Rhodobacterales</taxon>
        <taxon>Roseobacteraceae</taxon>
        <taxon>Litoreibacter</taxon>
    </lineage>
</organism>
<accession>A0A2T6BEA5</accession>
<protein>
    <submittedName>
        <fullName evidence="2">Uncharacterized protein</fullName>
    </submittedName>
</protein>
<gene>
    <name evidence="2" type="ORF">C8N43_3201</name>
</gene>
<feature type="transmembrane region" description="Helical" evidence="1">
    <location>
        <begin position="161"/>
        <end position="180"/>
    </location>
</feature>
<sequence>MLLGMTAALIAAYMLKDAGSLSLVPPGATEPDAVGREFWLHLSAYSAWVATVLLIPAYLFALSPDRVPDWRAFWTTSYLAYIIHLAISAFGFFGGDFAWMTNSSRVSAFWPGMVLALWWGLDVALSRRAGGWITVQRVGVHLMAFVLFFGGSAVMGELLTIRVIGAVLLGVALIAVIRWLSLRRAGAEAS</sequence>
<evidence type="ECO:0000256" key="1">
    <source>
        <dbReference type="SAM" id="Phobius"/>
    </source>
</evidence>
<feature type="transmembrane region" description="Helical" evidence="1">
    <location>
        <begin position="38"/>
        <end position="60"/>
    </location>
</feature>
<reference evidence="2 3" key="1">
    <citation type="submission" date="2018-04" db="EMBL/GenBank/DDBJ databases">
        <title>Genomic Encyclopedia of Archaeal and Bacterial Type Strains, Phase II (KMG-II): from individual species to whole genera.</title>
        <authorList>
            <person name="Goeker M."/>
        </authorList>
    </citation>
    <scope>NUCLEOTIDE SEQUENCE [LARGE SCALE GENOMIC DNA]</scope>
    <source>
        <strain evidence="2 3">DSM 100977</strain>
    </source>
</reference>
<feature type="transmembrane region" description="Helical" evidence="1">
    <location>
        <begin position="108"/>
        <end position="126"/>
    </location>
</feature>
<evidence type="ECO:0000313" key="2">
    <source>
        <dbReference type="EMBL" id="PTX54387.1"/>
    </source>
</evidence>
<feature type="transmembrane region" description="Helical" evidence="1">
    <location>
        <begin position="138"/>
        <end position="155"/>
    </location>
</feature>
<dbReference type="AlphaFoldDB" id="A0A2T6BEA5"/>
<dbReference type="EMBL" id="QBKS01000002">
    <property type="protein sequence ID" value="PTX54387.1"/>
    <property type="molecule type" value="Genomic_DNA"/>
</dbReference>
<keyword evidence="3" id="KW-1185">Reference proteome</keyword>
<keyword evidence="1" id="KW-0812">Transmembrane</keyword>
<keyword evidence="1" id="KW-1133">Transmembrane helix</keyword>
<name>A0A2T6BEA5_9RHOB</name>
<comment type="caution">
    <text evidence="2">The sequence shown here is derived from an EMBL/GenBank/DDBJ whole genome shotgun (WGS) entry which is preliminary data.</text>
</comment>
<feature type="transmembrane region" description="Helical" evidence="1">
    <location>
        <begin position="72"/>
        <end position="93"/>
    </location>
</feature>
<proteinExistence type="predicted"/>
<keyword evidence="1" id="KW-0472">Membrane</keyword>
<evidence type="ECO:0000313" key="3">
    <source>
        <dbReference type="Proteomes" id="UP000243978"/>
    </source>
</evidence>